<feature type="compositionally biased region" description="Polar residues" evidence="1">
    <location>
        <begin position="1242"/>
        <end position="1259"/>
    </location>
</feature>
<name>A0A6F9DIS1_9ASCI</name>
<accession>A0A6F9DIS1</accession>
<feature type="compositionally biased region" description="Pro residues" evidence="1">
    <location>
        <begin position="1044"/>
        <end position="1056"/>
    </location>
</feature>
<proteinExistence type="evidence at transcript level"/>
<feature type="compositionally biased region" description="Low complexity" evidence="1">
    <location>
        <begin position="1352"/>
        <end position="1375"/>
    </location>
</feature>
<feature type="region of interest" description="Disordered" evidence="1">
    <location>
        <begin position="409"/>
        <end position="440"/>
    </location>
</feature>
<feature type="compositionally biased region" description="Low complexity" evidence="1">
    <location>
        <begin position="1322"/>
        <end position="1340"/>
    </location>
</feature>
<feature type="compositionally biased region" description="Polar residues" evidence="1">
    <location>
        <begin position="966"/>
        <end position="984"/>
    </location>
</feature>
<feature type="compositionally biased region" description="Polar residues" evidence="1">
    <location>
        <begin position="1190"/>
        <end position="1204"/>
    </location>
</feature>
<feature type="compositionally biased region" description="Basic and acidic residues" evidence="1">
    <location>
        <begin position="1378"/>
        <end position="1389"/>
    </location>
</feature>
<evidence type="ECO:0000313" key="2">
    <source>
        <dbReference type="EMBL" id="CAB3263039.1"/>
    </source>
</evidence>
<dbReference type="EMBL" id="LR787177">
    <property type="protein sequence ID" value="CAB3263039.1"/>
    <property type="molecule type" value="mRNA"/>
</dbReference>
<feature type="compositionally biased region" description="Low complexity" evidence="1">
    <location>
        <begin position="1057"/>
        <end position="1066"/>
    </location>
</feature>
<feature type="region of interest" description="Disordered" evidence="1">
    <location>
        <begin position="1190"/>
        <end position="1216"/>
    </location>
</feature>
<feature type="compositionally biased region" description="Basic and acidic residues" evidence="1">
    <location>
        <begin position="474"/>
        <end position="494"/>
    </location>
</feature>
<organism evidence="2">
    <name type="scientific">Phallusia mammillata</name>
    <dbReference type="NCBI Taxonomy" id="59560"/>
    <lineage>
        <taxon>Eukaryota</taxon>
        <taxon>Metazoa</taxon>
        <taxon>Chordata</taxon>
        <taxon>Tunicata</taxon>
        <taxon>Ascidiacea</taxon>
        <taxon>Phlebobranchia</taxon>
        <taxon>Ascidiidae</taxon>
        <taxon>Phallusia</taxon>
    </lineage>
</organism>
<feature type="compositionally biased region" description="Basic and acidic residues" evidence="1">
    <location>
        <begin position="1446"/>
        <end position="1474"/>
    </location>
</feature>
<feature type="compositionally biased region" description="Polar residues" evidence="1">
    <location>
        <begin position="495"/>
        <end position="522"/>
    </location>
</feature>
<evidence type="ECO:0000256" key="1">
    <source>
        <dbReference type="SAM" id="MobiDB-lite"/>
    </source>
</evidence>
<feature type="compositionally biased region" description="Basic and acidic residues" evidence="1">
    <location>
        <begin position="1560"/>
        <end position="1572"/>
    </location>
</feature>
<feature type="region of interest" description="Disordered" evidence="1">
    <location>
        <begin position="690"/>
        <end position="750"/>
    </location>
</feature>
<feature type="region of interest" description="Disordered" evidence="1">
    <location>
        <begin position="1039"/>
        <end position="1066"/>
    </location>
</feature>
<feature type="compositionally biased region" description="Polar residues" evidence="1">
    <location>
        <begin position="291"/>
        <end position="301"/>
    </location>
</feature>
<feature type="region of interest" description="Disordered" evidence="1">
    <location>
        <begin position="1315"/>
        <end position="1600"/>
    </location>
</feature>
<feature type="compositionally biased region" description="Low complexity" evidence="1">
    <location>
        <begin position="712"/>
        <end position="722"/>
    </location>
</feature>
<feature type="region of interest" description="Disordered" evidence="1">
    <location>
        <begin position="1242"/>
        <end position="1296"/>
    </location>
</feature>
<feature type="compositionally biased region" description="Basic and acidic residues" evidence="1">
    <location>
        <begin position="1405"/>
        <end position="1416"/>
    </location>
</feature>
<reference evidence="2" key="1">
    <citation type="submission" date="2020-04" db="EMBL/GenBank/DDBJ databases">
        <authorList>
            <person name="Neveu A P."/>
        </authorList>
    </citation>
    <scope>NUCLEOTIDE SEQUENCE</scope>
    <source>
        <tissue evidence="2">Whole embryo</tissue>
    </source>
</reference>
<feature type="compositionally biased region" description="Polar residues" evidence="1">
    <location>
        <begin position="428"/>
        <end position="440"/>
    </location>
</feature>
<feature type="compositionally biased region" description="Basic and acidic residues" evidence="1">
    <location>
        <begin position="693"/>
        <end position="706"/>
    </location>
</feature>
<gene>
    <name evidence="2" type="primary">LOC100187023</name>
</gene>
<feature type="compositionally biased region" description="Basic and acidic residues" evidence="1">
    <location>
        <begin position="1514"/>
        <end position="1535"/>
    </location>
</feature>
<sequence length="1645" mass="180002">MPAAKYREFALAANSHGQQHLDNGNFYVKDGYRYCNSYSLNNSAAGCDSVTYSNEHHQAPMFSSNKSRRDVSHNYVNVGTFAANLSAPLGRPAQFKEDVELYHPVANQLRENVNNGSGNFYLALDVQSGWRDSPPAYNNVTKTDCYNGMDTYENYPLCTTFSAAQTSQNYCNTRVGMPQSHLSPCDVNIAKDADPYPYMCQSDERSKSEHPRSSVTNLSELEYAIEHCKEVEARALDTKSSESFSVSHTQAETPNEMNSSGFYPLKPFAPVHEMPPAPPLHQHVKKEHEYTQLSAGPQSGTDIVDPAKRKQHSKKKTATKASVVAAINGQIQILREEMLELRATTMTFKQQMEKMFRDLAALSGIGHPEEDSVFRQVPVCADDDNRTDYVSPSQCIIRELEMPLRETVFPDLRSSESPVSANEREQMEISSLSPTPTNQAQTDIEVRQSNSIPIDNCKAFPLRDHSDDKIALERLVDKSEKSSPKKAKSNERPNSDSFASALNSEKNFSPRDNQLSTMSLPHTPSIGVSAKQQHESHAYRLVSRHTNKVGGENLRILPVLSHSNAALHVSECSIDSGYQGSSITTPRERGRDLTSQVVTPASPINESPVESSIDCEKLSATARAASEEAQETVDQVCPKARTGKENCCAEVFLQGAVGQDSTFLTSKHLESFVRPVKQKLKSRDTLSSLDSLEAGKETPEIAETVRPKPRASNSSKLSTSSETNEEVSKAARPVPKPRSALSKDSSKGHGVIVGSEQNQLCKDSRRVYTESLVVSKAQVQITDCQTIAEADAMRISTSLTQVYAVDCDKRSAQATDEQKSSKSSQPQCLTVIKQNCGAPAGPGVATAVQKRVKLGISAISSQHREQAKIVGEDVKLRKVNNTKQALKEKFAAVLEHSNAKLKSGQRVEDDSELSVVRRRSMRMMTEFQIYDFKDSSTSLTNLLNDTPEERKVADRDCISSSTSNLLTVQSPTSTGLSTSVSSIPKQVANKPSFEPSKVEAPNQTPLNQQEDKNQSAAAEPLLSTSPQVKRGAHVIYTSCHGSLPLPPPPPPPPHSPPLVASKPPSVAGSEASLYSELELLAQSSKRPTALFQNNLIRPKPALLGMSCDRGSGQSNGVAGVKISPSAGSAFTPVLSSSLRSLQDKPSPITDRYDVPFCPEPEVKRRISLPMAAVSNRGKVLAEILAPNNQSADSENYQNTGLQRRTSLRSQRKPDHLESVISAEQAHVTSYSLYNQQPIENAPNQSYQQAKPNKHASNSYDRVEDRRRPASSDRTRSSSANRSNKHDLENQPVRYNRSDNIKHVISALRTGGYLAHEDAGNTKSSSQVSGSASSSMSSNKGNRSRSERVAASQQQPQQQQPFVRSSKQRSSSGPSRSNKKTESHDYETVRSADAVTRSRTNLAAASERDRSVSRDKALSAQDVAPELPSPSRGHKSTVAFLRASFMVKREKPTRSATAEGKRDMVITKPATDRSRSTSAGGKSKKHETILNGKSSKSKSNPEPKPKESSASSKKVKTDSKPPKESKWTKKGNKNDAKTAASQKGGKDTKHGSSPALPSGDPIRHGNADSEVMERFLAAAAASHVTTTRSPLQKLRSSFRAPRNKTKFLQAAQANRVKDDMDVNRIADDKISLSKKVPLRKDHYTYV</sequence>
<protein>
    <submittedName>
        <fullName evidence="2">Uncharacterized protein LOC100187023</fullName>
    </submittedName>
</protein>
<feature type="region of interest" description="Disordered" evidence="1">
    <location>
        <begin position="474"/>
        <end position="537"/>
    </location>
</feature>
<feature type="region of interest" description="Disordered" evidence="1">
    <location>
        <begin position="966"/>
        <end position="1018"/>
    </location>
</feature>
<feature type="compositionally biased region" description="Basic and acidic residues" evidence="1">
    <location>
        <begin position="1260"/>
        <end position="1275"/>
    </location>
</feature>
<feature type="region of interest" description="Disordered" evidence="1">
    <location>
        <begin position="278"/>
        <end position="317"/>
    </location>
</feature>